<proteinExistence type="predicted"/>
<gene>
    <name evidence="1" type="ORF">A2573_02540</name>
</gene>
<reference evidence="1 2" key="1">
    <citation type="journal article" date="2016" name="Nat. Commun.">
        <title>Thousands of microbial genomes shed light on interconnected biogeochemical processes in an aquifer system.</title>
        <authorList>
            <person name="Anantharaman K."/>
            <person name="Brown C.T."/>
            <person name="Hug L.A."/>
            <person name="Sharon I."/>
            <person name="Castelle C.J."/>
            <person name="Probst A.J."/>
            <person name="Thomas B.C."/>
            <person name="Singh A."/>
            <person name="Wilkins M.J."/>
            <person name="Karaoz U."/>
            <person name="Brodie E.L."/>
            <person name="Williams K.H."/>
            <person name="Hubbard S.S."/>
            <person name="Banfield J.F."/>
        </authorList>
    </citation>
    <scope>NUCLEOTIDE SEQUENCE [LARGE SCALE GENOMIC DNA]</scope>
</reference>
<protein>
    <submittedName>
        <fullName evidence="1">Uncharacterized protein</fullName>
    </submittedName>
</protein>
<dbReference type="Proteomes" id="UP000177596">
    <property type="component" value="Unassembled WGS sequence"/>
</dbReference>
<accession>A0A1F8DI25</accession>
<organism evidence="1 2">
    <name type="scientific">Candidatus Woesebacteria bacterium RIFOXYD1_FULL_43_18</name>
    <dbReference type="NCBI Taxonomy" id="1802551"/>
    <lineage>
        <taxon>Bacteria</taxon>
        <taxon>Candidatus Woeseibacteriota</taxon>
    </lineage>
</organism>
<evidence type="ECO:0000313" key="1">
    <source>
        <dbReference type="EMBL" id="OGM88271.1"/>
    </source>
</evidence>
<name>A0A1F8DI25_9BACT</name>
<dbReference type="AlphaFoldDB" id="A0A1F8DI25"/>
<comment type="caution">
    <text evidence="1">The sequence shown here is derived from an EMBL/GenBank/DDBJ whole genome shotgun (WGS) entry which is preliminary data.</text>
</comment>
<evidence type="ECO:0000313" key="2">
    <source>
        <dbReference type="Proteomes" id="UP000177596"/>
    </source>
</evidence>
<dbReference type="EMBL" id="MGIL01000013">
    <property type="protein sequence ID" value="OGM88271.1"/>
    <property type="molecule type" value="Genomic_DNA"/>
</dbReference>
<sequence>MKIGYKSLIKETIRFRDAKWKPIMMQKRDDVGDVHLYRMDGPLCLEESVKLEFESENSTKGKCPVCQKEYSLILPPQQFRELAHKAYQASLDNKLPTRSLDDPIQPIKARDEDDTYWVEVKVGHMNDGRKGAVVYIGDKKREAKVQNFIDLDNQQLRGDRADAKPYEVVSKIEVEFLDSKHTIIKK</sequence>